<dbReference type="EMBL" id="NMUE01000036">
    <property type="protein sequence ID" value="RFA94507.1"/>
    <property type="molecule type" value="Genomic_DNA"/>
</dbReference>
<dbReference type="SUPFAM" id="SSF46785">
    <property type="entry name" value="Winged helix' DNA-binding domain"/>
    <property type="match status" value="1"/>
</dbReference>
<dbReference type="OrthoDB" id="24753at2157"/>
<dbReference type="EMBL" id="DUJP01000030">
    <property type="protein sequence ID" value="HII47611.1"/>
    <property type="molecule type" value="Genomic_DNA"/>
</dbReference>
<comment type="caution">
    <text evidence="3">The sequence shown here is derived from an EMBL/GenBank/DDBJ whole genome shotgun (WGS) entry which is preliminary data.</text>
</comment>
<reference evidence="2" key="2">
    <citation type="journal article" date="2020" name="bioRxiv">
        <title>A rank-normalized archaeal taxonomy based on genome phylogeny resolves widespread incomplete and uneven classifications.</title>
        <authorList>
            <person name="Rinke C."/>
            <person name="Chuvochina M."/>
            <person name="Mussig A.J."/>
            <person name="Chaumeil P.-A."/>
            <person name="Waite D.W."/>
            <person name="Whitman W.B."/>
            <person name="Parks D.H."/>
            <person name="Hugenholtz P."/>
        </authorList>
    </citation>
    <scope>NUCLEOTIDE SEQUENCE</scope>
    <source>
        <strain evidence="2">UBA8839</strain>
    </source>
</reference>
<protein>
    <recommendedName>
        <fullName evidence="1">ArnR1-like winged helix-turn-helix domain-containing protein</fullName>
    </recommendedName>
</protein>
<dbReference type="EMBL" id="NMUF01000008">
    <property type="protein sequence ID" value="RFA99207.1"/>
    <property type="molecule type" value="Genomic_DNA"/>
</dbReference>
<dbReference type="OMA" id="HYLQEAC"/>
<dbReference type="Proteomes" id="UP000256877">
    <property type="component" value="Unassembled WGS sequence"/>
</dbReference>
<accession>A0A371QW55</accession>
<dbReference type="InterPro" id="IPR036390">
    <property type="entry name" value="WH_DNA-bd_sf"/>
</dbReference>
<evidence type="ECO:0000259" key="1">
    <source>
        <dbReference type="Pfam" id="PF14947"/>
    </source>
</evidence>
<feature type="domain" description="ArnR1-like winged helix-turn-helix" evidence="1">
    <location>
        <begin position="11"/>
        <end position="79"/>
    </location>
</feature>
<dbReference type="InterPro" id="IPR038723">
    <property type="entry name" value="ArnR1-like_HTH"/>
</dbReference>
<name>A0A371QW55_9CREN</name>
<dbReference type="RefSeq" id="WP_011009247.1">
    <property type="nucleotide sequence ID" value="NZ_JAOAJA010000011.1"/>
</dbReference>
<organism evidence="3 6">
    <name type="scientific">Pyrobaculum aerophilum</name>
    <dbReference type="NCBI Taxonomy" id="13773"/>
    <lineage>
        <taxon>Archaea</taxon>
        <taxon>Thermoproteota</taxon>
        <taxon>Thermoprotei</taxon>
        <taxon>Thermoproteales</taxon>
        <taxon>Thermoproteaceae</taxon>
        <taxon>Pyrobaculum</taxon>
    </lineage>
</organism>
<dbReference type="InterPro" id="IPR036388">
    <property type="entry name" value="WH-like_DNA-bd_sf"/>
</dbReference>
<evidence type="ECO:0000313" key="4">
    <source>
        <dbReference type="EMBL" id="RFA99207.1"/>
    </source>
</evidence>
<dbReference type="Pfam" id="PF14947">
    <property type="entry name" value="HTH_45"/>
    <property type="match status" value="1"/>
</dbReference>
<evidence type="ECO:0000313" key="3">
    <source>
        <dbReference type="EMBL" id="RFA94507.1"/>
    </source>
</evidence>
<sequence>MRRSRFKPDLYVTYRILKILKDHGPLSKTSLALYARLNYQRALDYLRYLNEVGIVKIDREVTLTPQGLEVLRKIEEVLENLGLR</sequence>
<dbReference type="GeneID" id="1463963"/>
<reference evidence="5 6" key="1">
    <citation type="submission" date="2017-07" db="EMBL/GenBank/DDBJ databases">
        <title>Draft genome sequence of aerobic hyperthermophilic archaea, Pyrobaculum aerophilum YKB31 and YKB32.</title>
        <authorList>
            <person name="Mochizuki T."/>
            <person name="Berliner A.J."/>
            <person name="Yoshida-Takashima Y."/>
            <person name="Takaki Y."/>
            <person name="Nunoura T."/>
            <person name="Takai K."/>
        </authorList>
    </citation>
    <scope>NUCLEOTIDE SEQUENCE [LARGE SCALE GENOMIC DNA]</scope>
    <source>
        <strain evidence="3 6">YKB31</strain>
        <strain evidence="4 5">YKB32</strain>
    </source>
</reference>
<gene>
    <name evidence="3" type="ORF">CGL51_10075</name>
    <name evidence="4" type="ORF">CGL52_04195</name>
    <name evidence="2" type="ORF">HA333_09285</name>
</gene>
<dbReference type="Gene3D" id="1.10.10.10">
    <property type="entry name" value="Winged helix-like DNA-binding domain superfamily/Winged helix DNA-binding domain"/>
    <property type="match status" value="1"/>
</dbReference>
<dbReference type="Proteomes" id="UP000651120">
    <property type="component" value="Unassembled WGS sequence"/>
</dbReference>
<dbReference type="Proteomes" id="UP000257123">
    <property type="component" value="Unassembled WGS sequence"/>
</dbReference>
<evidence type="ECO:0000313" key="2">
    <source>
        <dbReference type="EMBL" id="HII47611.1"/>
    </source>
</evidence>
<evidence type="ECO:0000313" key="6">
    <source>
        <dbReference type="Proteomes" id="UP000257123"/>
    </source>
</evidence>
<evidence type="ECO:0000313" key="5">
    <source>
        <dbReference type="Proteomes" id="UP000256877"/>
    </source>
</evidence>
<proteinExistence type="predicted"/>
<dbReference type="AlphaFoldDB" id="A0A371QW55"/>